<dbReference type="RefSeq" id="XP_038044787.1">
    <property type="nucleotide sequence ID" value="XM_038188859.1"/>
</dbReference>
<name>A0A913YZG2_PATMI</name>
<evidence type="ECO:0000259" key="2">
    <source>
        <dbReference type="Pfam" id="PF21049"/>
    </source>
</evidence>
<dbReference type="Proteomes" id="UP000887568">
    <property type="component" value="Unplaced"/>
</dbReference>
<accession>A0A913YZG2</accession>
<proteinExistence type="predicted"/>
<dbReference type="Gene3D" id="1.25.10.10">
    <property type="entry name" value="Leucine-rich Repeat Variant"/>
    <property type="match status" value="2"/>
</dbReference>
<organism evidence="3 4">
    <name type="scientific">Patiria miniata</name>
    <name type="common">Bat star</name>
    <name type="synonym">Asterina miniata</name>
    <dbReference type="NCBI Taxonomy" id="46514"/>
    <lineage>
        <taxon>Eukaryota</taxon>
        <taxon>Metazoa</taxon>
        <taxon>Echinodermata</taxon>
        <taxon>Eleutherozoa</taxon>
        <taxon>Asterozoa</taxon>
        <taxon>Asteroidea</taxon>
        <taxon>Valvatacea</taxon>
        <taxon>Valvatida</taxon>
        <taxon>Asterinidae</taxon>
        <taxon>Patiria</taxon>
    </lineage>
</organism>
<dbReference type="AlphaFoldDB" id="A0A913YZG2"/>
<dbReference type="OrthoDB" id="191673at2759"/>
<dbReference type="EnsemblMetazoa" id="XM_038188859.1">
    <property type="protein sequence ID" value="XP_038044787.1"/>
    <property type="gene ID" value="LOC119719419"/>
</dbReference>
<dbReference type="InterPro" id="IPR048732">
    <property type="entry name" value="CFA69"/>
</dbReference>
<dbReference type="PANTHER" id="PTHR14716:SF0">
    <property type="entry name" value="CILIA- AND FLAGELLA-ASSOCIATED PROTEIN 69"/>
    <property type="match status" value="1"/>
</dbReference>
<dbReference type="InterPro" id="IPR048733">
    <property type="entry name" value="CFA69_ARM_dom"/>
</dbReference>
<dbReference type="InterPro" id="IPR011989">
    <property type="entry name" value="ARM-like"/>
</dbReference>
<evidence type="ECO:0000313" key="3">
    <source>
        <dbReference type="EnsemblMetazoa" id="XP_038044787.1"/>
    </source>
</evidence>
<reference evidence="3" key="1">
    <citation type="submission" date="2022-11" db="UniProtKB">
        <authorList>
            <consortium name="EnsemblMetazoa"/>
        </authorList>
    </citation>
    <scope>IDENTIFICATION</scope>
</reference>
<dbReference type="OMA" id="TINSDLC"/>
<sequence length="922" mass="103326">MASGAVQKPPLPVVKHVIRDDDIGIKKGVKIQAVNYSKVIKLLTDPHSATLHERHLNALHKLIRHYEAGFLMKDLVQVFKILNVCADRVHDHPLYIQPMMDLLKISSLPFLKEKTSDGTAYSQIVVESISQLGYLMRVPSKEVRLQLSSTLLSIFSNELPKQQVQDHQAASRAYNMAMVEKSDVAETLVKSLALLEQDIDVKLQILDLLQNLSAFSAPNCDKMLAAEAASRICSRMNDPEPTGRLLFRSIEILWNLLENGNKEDVAEQLSSFICIKALQEAFSQQMTSGFSHYDRQLRNDLLVIATLIATVCPQAPFIETGFAKQLILFATFQEVRSHNALVRHLKLGTSIEDFELKKLLINIIIVLSKDVSMVPLLSEGHVLLALFSYVRGNETVSQPQEWTPAQFEEIQLHAMSALCTIAPLCVQDYMTCQGNTRLLLVLEWCVGKEDFAGHGNAFHGCGGRGNKRAQMRFCLHLMRSIVSIGESAVTQDFVDQGAINQMLDILLSASHSESDDDVVDVEMQSDMLSILSVLCEGDIHRKELYGEKGVKVVLQYLKTNPKKLCNGLGYHRMMLATVDTIWCCVVGAYLNEDMFLEGQGVFCLLDLLQTCSANMHNLILGCLLDLCENAKTVAHMLAWRSDKNTTVASLLIKIWKQEEQALGVGRKENGTIADTKKPLMGVVQESAGIVPLPANSRSQAIVDVFENMRAKIYALFCKIGFDSHPSLSTDDQVTLCIIEKYLDFKQGEVWKEVTSELEQEGVRPVTPDEEALSVINRTTEELAINVADTQVDMLESQLQQDLLEEQEMYAEIRENHRQKEKAIKRWDNYVARTSNYALLKTAKTDQDLSIKASRIQTEFLDSDTYHSTDLSNLQTTTFQSRHINIDSTPLELTGGPTLLGQPNERDITNRVTMKENTPIFVS</sequence>
<dbReference type="SUPFAM" id="SSF48371">
    <property type="entry name" value="ARM repeat"/>
    <property type="match status" value="2"/>
</dbReference>
<feature type="coiled-coil region" evidence="1">
    <location>
        <begin position="795"/>
        <end position="822"/>
    </location>
</feature>
<dbReference type="InterPro" id="IPR016024">
    <property type="entry name" value="ARM-type_fold"/>
</dbReference>
<keyword evidence="1" id="KW-0175">Coiled coil</keyword>
<dbReference type="GeneID" id="119719419"/>
<dbReference type="GO" id="GO:1902093">
    <property type="term" value="P:positive regulation of flagellated sperm motility"/>
    <property type="evidence" value="ECO:0007669"/>
    <property type="project" value="TreeGrafter"/>
</dbReference>
<keyword evidence="4" id="KW-1185">Reference proteome</keyword>
<evidence type="ECO:0000313" key="4">
    <source>
        <dbReference type="Proteomes" id="UP000887568"/>
    </source>
</evidence>
<feature type="domain" description="Cilia- and flagella-associated protein 69 ARM repeats" evidence="2">
    <location>
        <begin position="35"/>
        <end position="753"/>
    </location>
</feature>
<dbReference type="Pfam" id="PF21049">
    <property type="entry name" value="CFA69_ARM_rpt"/>
    <property type="match status" value="1"/>
</dbReference>
<dbReference type="PANTHER" id="PTHR14716">
    <property type="entry name" value="CILIA- AND FLAGELLA-ASSOCIATED PROTEIN 69"/>
    <property type="match status" value="1"/>
</dbReference>
<dbReference type="GO" id="GO:0097730">
    <property type="term" value="C:non-motile cilium"/>
    <property type="evidence" value="ECO:0007669"/>
    <property type="project" value="TreeGrafter"/>
</dbReference>
<evidence type="ECO:0000256" key="1">
    <source>
        <dbReference type="SAM" id="Coils"/>
    </source>
</evidence>
<dbReference type="GO" id="GO:0097225">
    <property type="term" value="C:sperm midpiece"/>
    <property type="evidence" value="ECO:0007669"/>
    <property type="project" value="TreeGrafter"/>
</dbReference>
<protein>
    <recommendedName>
        <fullName evidence="2">Cilia- and flagella-associated protein 69 ARM repeats domain-containing protein</fullName>
    </recommendedName>
</protein>